<evidence type="ECO:0000313" key="1">
    <source>
        <dbReference type="EMBL" id="MFC5295749.1"/>
    </source>
</evidence>
<sequence length="181" mass="18980">MSSSDTAAQIIRPSSLALAVALGLAALAGGCFRPLYAESTASTVGGSVRSALRSIEFPEIKGLIGHYLRNELVFEFDGGNEPDAAKTLKFDASIAESIEVVTVDYANGRADSAVLVATATWKVTRNGTGEVVSSGTNSVREPYERSSQRFATVRAARDAQVRAAKNLASLIRGQIAADLTS</sequence>
<dbReference type="EMBL" id="JBHSLI010000015">
    <property type="protein sequence ID" value="MFC5295749.1"/>
    <property type="molecule type" value="Genomic_DNA"/>
</dbReference>
<accession>A0ABW0F9T2</accession>
<dbReference type="Gene3D" id="3.30.160.150">
    <property type="entry name" value="Lipoprotein like domain"/>
    <property type="match status" value="1"/>
</dbReference>
<organism evidence="1 2">
    <name type="scientific">Bosea minatitlanensis</name>
    <dbReference type="NCBI Taxonomy" id="128782"/>
    <lineage>
        <taxon>Bacteria</taxon>
        <taxon>Pseudomonadati</taxon>
        <taxon>Pseudomonadota</taxon>
        <taxon>Alphaproteobacteria</taxon>
        <taxon>Hyphomicrobiales</taxon>
        <taxon>Boseaceae</taxon>
        <taxon>Bosea</taxon>
    </lineage>
</organism>
<proteinExistence type="predicted"/>
<reference evidence="2" key="1">
    <citation type="journal article" date="2019" name="Int. J. Syst. Evol. Microbiol.">
        <title>The Global Catalogue of Microorganisms (GCM) 10K type strain sequencing project: providing services to taxonomists for standard genome sequencing and annotation.</title>
        <authorList>
            <consortium name="The Broad Institute Genomics Platform"/>
            <consortium name="The Broad Institute Genome Sequencing Center for Infectious Disease"/>
            <person name="Wu L."/>
            <person name="Ma J."/>
        </authorList>
    </citation>
    <scope>NUCLEOTIDE SEQUENCE [LARGE SCALE GENOMIC DNA]</scope>
    <source>
        <strain evidence="2">CGMCC 1.15643</strain>
    </source>
</reference>
<comment type="caution">
    <text evidence="1">The sequence shown here is derived from an EMBL/GenBank/DDBJ whole genome shotgun (WGS) entry which is preliminary data.</text>
</comment>
<keyword evidence="2" id="KW-1185">Reference proteome</keyword>
<name>A0ABW0F9T2_9HYPH</name>
<dbReference type="RefSeq" id="WP_158445740.1">
    <property type="nucleotide sequence ID" value="NZ_JAOAOS010000023.1"/>
</dbReference>
<keyword evidence="1" id="KW-0449">Lipoprotein</keyword>
<gene>
    <name evidence="1" type="primary">lptE</name>
    <name evidence="1" type="ORF">ACFPK2_22405</name>
</gene>
<protein>
    <submittedName>
        <fullName evidence="1">LPS assembly lipoprotein LptE</fullName>
    </submittedName>
</protein>
<dbReference type="Proteomes" id="UP001595976">
    <property type="component" value="Unassembled WGS sequence"/>
</dbReference>
<evidence type="ECO:0000313" key="2">
    <source>
        <dbReference type="Proteomes" id="UP001595976"/>
    </source>
</evidence>